<feature type="region of interest" description="Disordered" evidence="1">
    <location>
        <begin position="473"/>
        <end position="524"/>
    </location>
</feature>
<feature type="chain" id="PRO_5009193355" evidence="3">
    <location>
        <begin position="19"/>
        <end position="524"/>
    </location>
</feature>
<evidence type="ECO:0000256" key="1">
    <source>
        <dbReference type="SAM" id="MobiDB-lite"/>
    </source>
</evidence>
<protein>
    <submittedName>
        <fullName evidence="4">Uncharacterized protein</fullName>
    </submittedName>
</protein>
<keyword evidence="2" id="KW-0472">Membrane</keyword>
<feature type="compositionally biased region" description="Polar residues" evidence="1">
    <location>
        <begin position="255"/>
        <end position="272"/>
    </location>
</feature>
<name>A0A1E7FNE8_9STRA</name>
<keyword evidence="2" id="KW-1133">Transmembrane helix</keyword>
<keyword evidence="2" id="KW-0812">Transmembrane</keyword>
<accession>A0A1E7FNE8</accession>
<dbReference type="EMBL" id="KV784355">
    <property type="protein sequence ID" value="OEU19667.1"/>
    <property type="molecule type" value="Genomic_DNA"/>
</dbReference>
<dbReference type="KEGG" id="fcy:FRACYDRAFT_235723"/>
<reference evidence="4 5" key="1">
    <citation type="submission" date="2016-09" db="EMBL/GenBank/DDBJ databases">
        <title>Extensive genetic diversity and differential bi-allelic expression allows diatom success in the polar Southern Ocean.</title>
        <authorList>
            <consortium name="DOE Joint Genome Institute"/>
            <person name="Mock T."/>
            <person name="Otillar R.P."/>
            <person name="Strauss J."/>
            <person name="Dupont C."/>
            <person name="Frickenhaus S."/>
            <person name="Maumus F."/>
            <person name="Mcmullan M."/>
            <person name="Sanges R."/>
            <person name="Schmutz J."/>
            <person name="Toseland A."/>
            <person name="Valas R."/>
            <person name="Veluchamy A."/>
            <person name="Ward B.J."/>
            <person name="Allen A."/>
            <person name="Barry K."/>
            <person name="Falciatore A."/>
            <person name="Ferrante M."/>
            <person name="Fortunato A.E."/>
            <person name="Gloeckner G."/>
            <person name="Gruber A."/>
            <person name="Hipkin R."/>
            <person name="Janech M."/>
            <person name="Kroth P."/>
            <person name="Leese F."/>
            <person name="Lindquist E."/>
            <person name="Lyon B.R."/>
            <person name="Martin J."/>
            <person name="Mayer C."/>
            <person name="Parker M."/>
            <person name="Quesneville H."/>
            <person name="Raymond J."/>
            <person name="Uhlig C."/>
            <person name="Valentin K.U."/>
            <person name="Worden A.Z."/>
            <person name="Armbrust E.V."/>
            <person name="Bowler C."/>
            <person name="Green B."/>
            <person name="Moulton V."/>
            <person name="Van Oosterhout C."/>
            <person name="Grigoriev I."/>
        </authorList>
    </citation>
    <scope>NUCLEOTIDE SEQUENCE [LARGE SCALE GENOMIC DNA]</scope>
    <source>
        <strain evidence="4 5">CCMP1102</strain>
    </source>
</reference>
<feature type="compositionally biased region" description="Low complexity" evidence="1">
    <location>
        <begin position="224"/>
        <end position="236"/>
    </location>
</feature>
<evidence type="ECO:0000313" key="4">
    <source>
        <dbReference type="EMBL" id="OEU19667.1"/>
    </source>
</evidence>
<feature type="compositionally biased region" description="Basic and acidic residues" evidence="1">
    <location>
        <begin position="237"/>
        <end position="249"/>
    </location>
</feature>
<evidence type="ECO:0000313" key="5">
    <source>
        <dbReference type="Proteomes" id="UP000095751"/>
    </source>
</evidence>
<sequence>MFASAIIHALVLGGAVFAATVVDVVQAVKDDEYYRAGMGNPNVDLKMYWADAHNVLEDLDQFSSLYIQYHNCAWSQNRNQYTGEDDESGSGDETDYWYIDATPQYTANVAYSLYGSLTGESFSGCDGNTFINSFTTNSGFESFASAIYYAGSASTDYSGTYSSECQGGAGVACDYQVGFATVSYSTNACDPYYSTGVTDSMGYMNSAFQSAQCVKIFDGNSNNYNNNNDNYNNGNNRDLKQQQQNKEENAAESIKNYNNNGDGSNQEGVSESNNEDRNLQNNYGYGGYGYGYNSYSNYYNYAGTALSVLYYSNACFVQNFWAPNGGCPDPFGKLQLYQQNFNKGVRKSMKVDTYVTYRANMEIGKKYVKTGALFFMAAALLFVFEQLLAFRSRKENKRLGIKKKSSHKKGQVADGRDEKNPKNKRSVVGLVRSATGKLQDVANKTVAKVTKNKCSGEEEDFDGKDGVMVVDGIKTSSSRTKKSKKGTATKKSSYKAPPASSSVKEAGSEDSIAKVVMPAAREER</sequence>
<gene>
    <name evidence="4" type="ORF">FRACYDRAFT_235723</name>
</gene>
<feature type="compositionally biased region" description="Basic residues" evidence="1">
    <location>
        <begin position="399"/>
        <end position="410"/>
    </location>
</feature>
<feature type="signal peptide" evidence="3">
    <location>
        <begin position="1"/>
        <end position="18"/>
    </location>
</feature>
<dbReference type="AlphaFoldDB" id="A0A1E7FNE8"/>
<keyword evidence="5" id="KW-1185">Reference proteome</keyword>
<organism evidence="4 5">
    <name type="scientific">Fragilariopsis cylindrus CCMP1102</name>
    <dbReference type="NCBI Taxonomy" id="635003"/>
    <lineage>
        <taxon>Eukaryota</taxon>
        <taxon>Sar</taxon>
        <taxon>Stramenopiles</taxon>
        <taxon>Ochrophyta</taxon>
        <taxon>Bacillariophyta</taxon>
        <taxon>Bacillariophyceae</taxon>
        <taxon>Bacillariophycidae</taxon>
        <taxon>Bacillariales</taxon>
        <taxon>Bacillariaceae</taxon>
        <taxon>Fragilariopsis</taxon>
    </lineage>
</organism>
<evidence type="ECO:0000256" key="2">
    <source>
        <dbReference type="SAM" id="Phobius"/>
    </source>
</evidence>
<evidence type="ECO:0000256" key="3">
    <source>
        <dbReference type="SAM" id="SignalP"/>
    </source>
</evidence>
<feature type="compositionally biased region" description="Basic residues" evidence="1">
    <location>
        <begin position="479"/>
        <end position="488"/>
    </location>
</feature>
<keyword evidence="3" id="KW-0732">Signal</keyword>
<feature type="region of interest" description="Disordered" evidence="1">
    <location>
        <begin position="224"/>
        <end position="278"/>
    </location>
</feature>
<feature type="region of interest" description="Disordered" evidence="1">
    <location>
        <begin position="399"/>
        <end position="426"/>
    </location>
</feature>
<dbReference type="OrthoDB" id="44012at2759"/>
<feature type="transmembrane region" description="Helical" evidence="2">
    <location>
        <begin position="371"/>
        <end position="390"/>
    </location>
</feature>
<dbReference type="InParanoid" id="A0A1E7FNE8"/>
<dbReference type="Proteomes" id="UP000095751">
    <property type="component" value="Unassembled WGS sequence"/>
</dbReference>
<feature type="compositionally biased region" description="Low complexity" evidence="1">
    <location>
        <begin position="489"/>
        <end position="504"/>
    </location>
</feature>
<proteinExistence type="predicted"/>